<sequence length="308" mass="36398">MAWPSKNHLENLGEILVRLHWWLQPDTILTELPYDLEFVSKTDIERFADWCRSAVSKDELEQGRYNINKPLIKFFVEKNFPELNPEKQKEKVETLHQKLYILLKLPNYEKIILNTANVNKIIDLLNNIPGESHFEKTAKKIKIAVALKWLQDEELSKNLTKPTNDFIRRVGDFYGRAKKGEHITASEIGIYNPPEDDKKKIVDDFERKVELALMSASQEIKEAKGRYETEDEYGPFANIIEVIKRLEKYIEGKQDSDYDYIEHFKDIIFLVIILNYIQDPYIKITEEAKKLLKTILPIYTRYKEFKNI</sequence>
<protein>
    <submittedName>
        <fullName evidence="1">Uncharacterized protein</fullName>
    </submittedName>
</protein>
<dbReference type="Proteomes" id="UP000191663">
    <property type="component" value="Unassembled WGS sequence"/>
</dbReference>
<comment type="caution">
    <text evidence="1">The sequence shown here is derived from an EMBL/GenBank/DDBJ whole genome shotgun (WGS) entry which is preliminary data.</text>
</comment>
<name>A0A1V4QGK6_UNCW3</name>
<accession>A0A1V4QGK6</accession>
<gene>
    <name evidence="1" type="ORF">BXT86_00855</name>
</gene>
<dbReference type="AlphaFoldDB" id="A0A1V4QGK6"/>
<organism evidence="1 2">
    <name type="scientific">candidate division WOR-3 bacterium 4484_100</name>
    <dbReference type="NCBI Taxonomy" id="1936077"/>
    <lineage>
        <taxon>Bacteria</taxon>
        <taxon>Bacteria division WOR-3</taxon>
    </lineage>
</organism>
<evidence type="ECO:0000313" key="1">
    <source>
        <dbReference type="EMBL" id="OPX18493.1"/>
    </source>
</evidence>
<reference evidence="2" key="1">
    <citation type="submission" date="2017-01" db="EMBL/GenBank/DDBJ databases">
        <title>Novel pathways for hydrocarbon cycling and metabolic interdependencies in hydrothermal sediment communities.</title>
        <authorList>
            <person name="Dombrowski N."/>
            <person name="Seitz K."/>
            <person name="Teske A."/>
            <person name="Baker B."/>
        </authorList>
    </citation>
    <scope>NUCLEOTIDE SEQUENCE [LARGE SCALE GENOMIC DNA]</scope>
</reference>
<proteinExistence type="predicted"/>
<dbReference type="EMBL" id="MUKB01000011">
    <property type="protein sequence ID" value="OPX18493.1"/>
    <property type="molecule type" value="Genomic_DNA"/>
</dbReference>
<evidence type="ECO:0000313" key="2">
    <source>
        <dbReference type="Proteomes" id="UP000191663"/>
    </source>
</evidence>